<dbReference type="Proteomes" id="UP000050326">
    <property type="component" value="Unassembled WGS sequence"/>
</dbReference>
<reference evidence="2 3" key="1">
    <citation type="submission" date="2015-09" db="EMBL/GenBank/DDBJ databases">
        <title>Genome sequence of Oxobacter pfennigii DSM 3222.</title>
        <authorList>
            <person name="Poehlein A."/>
            <person name="Bengelsdorf F.R."/>
            <person name="Schiel-Bengelsdorf B."/>
            <person name="Duerre P."/>
            <person name="Daniel R."/>
        </authorList>
    </citation>
    <scope>NUCLEOTIDE SEQUENCE [LARGE SCALE GENOMIC DNA]</scope>
    <source>
        <strain evidence="2 3">DSM 3222</strain>
    </source>
</reference>
<gene>
    <name evidence="2" type="ORF">OXPF_01060</name>
</gene>
<dbReference type="EMBL" id="LKET01000011">
    <property type="protein sequence ID" value="KPU46261.1"/>
    <property type="molecule type" value="Genomic_DNA"/>
</dbReference>
<proteinExistence type="predicted"/>
<name>A0A0P8WU77_9CLOT</name>
<keyword evidence="1" id="KW-1133">Transmembrane helix</keyword>
<feature type="transmembrane region" description="Helical" evidence="1">
    <location>
        <begin position="7"/>
        <end position="26"/>
    </location>
</feature>
<dbReference type="AlphaFoldDB" id="A0A0P8WU77"/>
<keyword evidence="1" id="KW-0812">Transmembrane</keyword>
<dbReference type="RefSeq" id="WP_054873270.1">
    <property type="nucleotide sequence ID" value="NZ_LKET01000011.1"/>
</dbReference>
<dbReference type="OrthoDB" id="1856240at2"/>
<accession>A0A0P8WU77</accession>
<evidence type="ECO:0000313" key="3">
    <source>
        <dbReference type="Proteomes" id="UP000050326"/>
    </source>
</evidence>
<evidence type="ECO:0000313" key="2">
    <source>
        <dbReference type="EMBL" id="KPU46261.1"/>
    </source>
</evidence>
<organism evidence="2 3">
    <name type="scientific">Oxobacter pfennigii</name>
    <dbReference type="NCBI Taxonomy" id="36849"/>
    <lineage>
        <taxon>Bacteria</taxon>
        <taxon>Bacillati</taxon>
        <taxon>Bacillota</taxon>
        <taxon>Clostridia</taxon>
        <taxon>Eubacteriales</taxon>
        <taxon>Clostridiaceae</taxon>
        <taxon>Oxobacter</taxon>
    </lineage>
</organism>
<sequence length="142" mass="16141">MKKTFMRYIFSVILSMLLVTIGYFWLHGIPLIGLPEKEDVSYVEISDTNLTDEVRTFKAGEDIERAVNMANFLNYQLGTPKQEPPHITITYYLKNGKKISVSANKDTVFWGGKAYTIKGDNGTTFVKITEGLFFSDLLEANR</sequence>
<keyword evidence="1" id="KW-0472">Membrane</keyword>
<comment type="caution">
    <text evidence="2">The sequence shown here is derived from an EMBL/GenBank/DDBJ whole genome shotgun (WGS) entry which is preliminary data.</text>
</comment>
<keyword evidence="3" id="KW-1185">Reference proteome</keyword>
<evidence type="ECO:0000256" key="1">
    <source>
        <dbReference type="SAM" id="Phobius"/>
    </source>
</evidence>
<protein>
    <submittedName>
        <fullName evidence="2">Uncharacterized protein</fullName>
    </submittedName>
</protein>